<feature type="domain" description="Orc1-like AAA ATPase" evidence="3">
    <location>
        <begin position="14"/>
        <end position="158"/>
    </location>
</feature>
<reference evidence="4 5" key="1">
    <citation type="submission" date="2020-04" db="EMBL/GenBank/DDBJ databases">
        <authorList>
            <person name="Klaysubun C."/>
            <person name="Duangmal K."/>
            <person name="Lipun K."/>
        </authorList>
    </citation>
    <scope>NUCLEOTIDE SEQUENCE [LARGE SCALE GENOMIC DNA]</scope>
    <source>
        <strain evidence="4 5">JCM 11839</strain>
    </source>
</reference>
<dbReference type="InterPro" id="IPR027417">
    <property type="entry name" value="P-loop_NTPase"/>
</dbReference>
<keyword evidence="5" id="KW-1185">Reference proteome</keyword>
<evidence type="ECO:0000259" key="3">
    <source>
        <dbReference type="Pfam" id="PF13191"/>
    </source>
</evidence>
<dbReference type="Proteomes" id="UP001296706">
    <property type="component" value="Unassembled WGS sequence"/>
</dbReference>
<organism evidence="4 5">
    <name type="scientific">Pseudonocardia xinjiangensis</name>
    <dbReference type="NCBI Taxonomy" id="75289"/>
    <lineage>
        <taxon>Bacteria</taxon>
        <taxon>Bacillati</taxon>
        <taxon>Actinomycetota</taxon>
        <taxon>Actinomycetes</taxon>
        <taxon>Pseudonocardiales</taxon>
        <taxon>Pseudonocardiaceae</taxon>
        <taxon>Pseudonocardia</taxon>
    </lineage>
</organism>
<evidence type="ECO:0000256" key="2">
    <source>
        <dbReference type="ARBA" id="ARBA00022840"/>
    </source>
</evidence>
<dbReference type="SUPFAM" id="SSF52540">
    <property type="entry name" value="P-loop containing nucleoside triphosphate hydrolases"/>
    <property type="match status" value="1"/>
</dbReference>
<dbReference type="PANTHER" id="PTHR16305">
    <property type="entry name" value="TESTICULAR SOLUBLE ADENYLYL CYCLASE"/>
    <property type="match status" value="1"/>
</dbReference>
<keyword evidence="1" id="KW-0547">Nucleotide-binding</keyword>
<dbReference type="InterPro" id="IPR041664">
    <property type="entry name" value="AAA_16"/>
</dbReference>
<comment type="caution">
    <text evidence="4">The sequence shown here is derived from an EMBL/GenBank/DDBJ whole genome shotgun (WGS) entry which is preliminary data.</text>
</comment>
<dbReference type="EMBL" id="JAAXKY010000067">
    <property type="protein sequence ID" value="NMH79407.1"/>
    <property type="molecule type" value="Genomic_DNA"/>
</dbReference>
<dbReference type="PANTHER" id="PTHR16305:SF35">
    <property type="entry name" value="TRANSCRIPTIONAL ACTIVATOR DOMAIN"/>
    <property type="match status" value="1"/>
</dbReference>
<evidence type="ECO:0000313" key="5">
    <source>
        <dbReference type="Proteomes" id="UP001296706"/>
    </source>
</evidence>
<keyword evidence="2" id="KW-0067">ATP-binding</keyword>
<proteinExistence type="predicted"/>
<dbReference type="Pfam" id="PF13191">
    <property type="entry name" value="AAA_16"/>
    <property type="match status" value="1"/>
</dbReference>
<evidence type="ECO:0000256" key="1">
    <source>
        <dbReference type="ARBA" id="ARBA00022741"/>
    </source>
</evidence>
<protein>
    <submittedName>
        <fullName evidence="4">AAA family ATPase</fullName>
    </submittedName>
</protein>
<accession>A0ABX1RGA8</accession>
<name>A0ABX1RGA8_9PSEU</name>
<sequence length="1047" mass="109304">MSAPSASPGPERGFVGRGGDLDALTQVLAGARSGRGRLVVLSGEAGIGKTSLAEEVADRAVAAGWRLAWAGCAPGMAGRALWPWTAALRGLGQEWPAGPERDPGAGVQLVDELTGVLRAAAGSAPVLVVLDDLQWADPASAELVALLAPLLRGMPVVVLCTWRTESLASVRAALRGPAMVLELAGLSEADVGVLSTADAGRALSADDAAALHRRTGGNPLFVRELVRADHTGVGGLPATIRDALDGKLAALPPDARSVIDAASVLDIEFDVELVSAMLDRDPEEVLGALEAARRGGVLGRLTPARARFAHDLFRETVYEELGPVAASRWHRSAATALEKAAGQPGVSARIAHHAYSAGTRGEAAARAAGHALVAAEAAMGVRGYATAAVAAERGLAMLAAAPADDALRARLLLASADARHALGETPAARAMYREAAALARAAGELTLAGRAALGFAGGPAGFEVPLVDAEQVGLLSDVLQRLDACPHAPDRRATVALRARLRARLSVALSMTDAEPRRRALAGEAVVLARSADDIRALAEALAAHCDAIAGPEWSERRSADAAEVVRIGEALGDPEVELLGRRLRLVALLELGDIAAVDAEIGAYARAAARISQPAYDWYVPLWRAMQAVQVGAWDRCEQLLTQVEKIGVEGGGGNAGVLRLTNIIMAAEERADAATIESMLVHLPQESPGLWVSVAGSFMLAAAGRRTEASARLDAVVDALPGAHHDSEWLPMLAQAADAVAVVGGHPVAEWLHRELTPFADRMVVEGIGAALRGSVHRHLGLLAAVLGRSEEAAAHLAAAVDVNTRLGAPLLAARARRDAAVLLGDTAAARLALATYEELDVPERVTELRRLLDATAPTRDGPAPARAVAQLRRNGEIWSLRYGGREARVRDTKGMRDLHRLLLAPGRELSAVDLMGDGGVLQGDLGPVLDGEATSAYRRRLGELEQELAAADAAGDAARSARAGDERDQLARQLAAAYGLAGRARQAGPGSGGERARTAVRARIAYAVRKIEQVHPELARHLRRCVRTGAFCSYEPEPPVTWTD</sequence>
<dbReference type="Gene3D" id="3.40.50.300">
    <property type="entry name" value="P-loop containing nucleotide triphosphate hydrolases"/>
    <property type="match status" value="1"/>
</dbReference>
<dbReference type="RefSeq" id="WP_169397472.1">
    <property type="nucleotide sequence ID" value="NZ_JAAXKY010000067.1"/>
</dbReference>
<evidence type="ECO:0000313" key="4">
    <source>
        <dbReference type="EMBL" id="NMH79407.1"/>
    </source>
</evidence>
<gene>
    <name evidence="4" type="ORF">HF577_20215</name>
</gene>